<dbReference type="FunFam" id="2.70.130.10:FF:000011">
    <property type="entry name" value="Insulin-like growth factor 2 receptor"/>
    <property type="match status" value="1"/>
</dbReference>
<proteinExistence type="predicted"/>
<dbReference type="InterPro" id="IPR044865">
    <property type="entry name" value="MRH_dom"/>
</dbReference>
<keyword evidence="2" id="KW-0813">Transport</keyword>
<keyword evidence="15" id="KW-1185">Reference proteome</keyword>
<dbReference type="PANTHER" id="PTHR15071:SF17">
    <property type="entry name" value="CATION-INDEPENDENT MANNOSE-6-PHOSPHATE RECEPTOR"/>
    <property type="match status" value="1"/>
</dbReference>
<feature type="domain" description="MRH" evidence="13">
    <location>
        <begin position="1501"/>
        <end position="1641"/>
    </location>
</feature>
<feature type="transmembrane region" description="Helical" evidence="11">
    <location>
        <begin position="2295"/>
        <end position="2316"/>
    </location>
</feature>
<feature type="domain" description="MRH" evidence="13">
    <location>
        <begin position="335"/>
        <end position="462"/>
    </location>
</feature>
<feature type="domain" description="MRH" evidence="13">
    <location>
        <begin position="467"/>
        <end position="613"/>
    </location>
</feature>
<dbReference type="PROSITE" id="PS51092">
    <property type="entry name" value="FN2_2"/>
    <property type="match status" value="1"/>
</dbReference>
<dbReference type="GO" id="GO:0000139">
    <property type="term" value="C:Golgi membrane"/>
    <property type="evidence" value="ECO:0007669"/>
    <property type="project" value="UniProtKB-SubCell"/>
</dbReference>
<feature type="domain" description="MRH" evidence="13">
    <location>
        <begin position="758"/>
        <end position="914"/>
    </location>
</feature>
<evidence type="ECO:0000256" key="3">
    <source>
        <dbReference type="ARBA" id="ARBA00022692"/>
    </source>
</evidence>
<feature type="domain" description="MRH" evidence="13">
    <location>
        <begin position="164"/>
        <end position="306"/>
    </location>
</feature>
<dbReference type="EMBL" id="JAERUA010000007">
    <property type="protein sequence ID" value="KAI1897509.1"/>
    <property type="molecule type" value="Genomic_DNA"/>
</dbReference>
<dbReference type="OrthoDB" id="4504960at2759"/>
<feature type="domain" description="MRH" evidence="13">
    <location>
        <begin position="1211"/>
        <end position="1349"/>
    </location>
</feature>
<keyword evidence="7 11" id="KW-0472">Membrane</keyword>
<dbReference type="PRINTS" id="PR00013">
    <property type="entry name" value="FNTYPEII"/>
</dbReference>
<organism evidence="14 15">
    <name type="scientific">Albula goreensis</name>
    <dbReference type="NCBI Taxonomy" id="1534307"/>
    <lineage>
        <taxon>Eukaryota</taxon>
        <taxon>Metazoa</taxon>
        <taxon>Chordata</taxon>
        <taxon>Craniata</taxon>
        <taxon>Vertebrata</taxon>
        <taxon>Euteleostomi</taxon>
        <taxon>Actinopterygii</taxon>
        <taxon>Neopterygii</taxon>
        <taxon>Teleostei</taxon>
        <taxon>Albuliformes</taxon>
        <taxon>Albulidae</taxon>
        <taxon>Albula</taxon>
    </lineage>
</organism>
<dbReference type="Pfam" id="PF00878">
    <property type="entry name" value="CIMR"/>
    <property type="match status" value="14"/>
</dbReference>
<keyword evidence="8 9" id="KW-1015">Disulfide bond</keyword>
<dbReference type="SMART" id="SM01404">
    <property type="entry name" value="CIMR"/>
    <property type="match status" value="14"/>
</dbReference>
<dbReference type="FunFam" id="2.70.130.10:FF:000015">
    <property type="entry name" value="Insulin-like growth factor 2 receptor"/>
    <property type="match status" value="1"/>
</dbReference>
<dbReference type="FunFam" id="2.70.130.10:FF:000004">
    <property type="entry name" value="Insulin-like growth factor 2 receptor"/>
    <property type="match status" value="1"/>
</dbReference>
<feature type="domain" description="Fibronectin type-II" evidence="12">
    <location>
        <begin position="1886"/>
        <end position="1934"/>
    </location>
</feature>
<evidence type="ECO:0000256" key="8">
    <source>
        <dbReference type="ARBA" id="ARBA00023157"/>
    </source>
</evidence>
<evidence type="ECO:0008006" key="16">
    <source>
        <dbReference type="Google" id="ProtNLM"/>
    </source>
</evidence>
<feature type="domain" description="MRH" evidence="13">
    <location>
        <begin position="1981"/>
        <end position="2117"/>
    </location>
</feature>
<feature type="domain" description="MRH" evidence="13">
    <location>
        <begin position="619"/>
        <end position="755"/>
    </location>
</feature>
<feature type="domain" description="MRH" evidence="13">
    <location>
        <begin position="41"/>
        <end position="155"/>
    </location>
</feature>
<dbReference type="InterPro" id="IPR013806">
    <property type="entry name" value="Kringle-like"/>
</dbReference>
<accession>A0A8T3DJ51</accession>
<evidence type="ECO:0000259" key="13">
    <source>
        <dbReference type="PROSITE" id="PS51914"/>
    </source>
</evidence>
<dbReference type="InterPro" id="IPR036943">
    <property type="entry name" value="FN_type2_sf"/>
</dbReference>
<dbReference type="Gene3D" id="2.70.130.10">
    <property type="entry name" value="Mannose-6-phosphate receptor binding domain"/>
    <property type="match status" value="15"/>
</dbReference>
<dbReference type="FunFam" id="2.70.130.10:FF:000020">
    <property type="entry name" value="Insulin-like growth factor 2 receptor"/>
    <property type="match status" value="1"/>
</dbReference>
<dbReference type="PROSITE" id="PS00023">
    <property type="entry name" value="FN2_1"/>
    <property type="match status" value="1"/>
</dbReference>
<keyword evidence="6 11" id="KW-1133">Transmembrane helix</keyword>
<dbReference type="FunFam" id="2.70.130.10:FF:000012">
    <property type="entry name" value="Insulin-like growth factor 2 receptor"/>
    <property type="match status" value="1"/>
</dbReference>
<comment type="caution">
    <text evidence="14">The sequence shown here is derived from an EMBL/GenBank/DDBJ whole genome shotgun (WGS) entry which is preliminary data.</text>
</comment>
<dbReference type="InterPro" id="IPR000479">
    <property type="entry name" value="CIMR_rpt"/>
</dbReference>
<dbReference type="SMART" id="SM00059">
    <property type="entry name" value="FN2"/>
    <property type="match status" value="1"/>
</dbReference>
<evidence type="ECO:0000313" key="15">
    <source>
        <dbReference type="Proteomes" id="UP000829720"/>
    </source>
</evidence>
<dbReference type="FunFam" id="2.70.130.10:FF:000005">
    <property type="entry name" value="Insulin-like growth factor 2 receptor"/>
    <property type="match status" value="1"/>
</dbReference>
<dbReference type="InterPro" id="IPR000562">
    <property type="entry name" value="FN_type2_dom"/>
</dbReference>
<dbReference type="Pfam" id="PF00040">
    <property type="entry name" value="fn2"/>
    <property type="match status" value="1"/>
</dbReference>
<dbReference type="GO" id="GO:0005802">
    <property type="term" value="C:trans-Golgi network"/>
    <property type="evidence" value="ECO:0007669"/>
    <property type="project" value="TreeGrafter"/>
</dbReference>
<name>A0A8T3DJ51_9TELE</name>
<dbReference type="GO" id="GO:0010008">
    <property type="term" value="C:endosome membrane"/>
    <property type="evidence" value="ECO:0007669"/>
    <property type="project" value="UniProtKB-SubCell"/>
</dbReference>
<dbReference type="Gene3D" id="2.10.10.10">
    <property type="entry name" value="Fibronectin, type II, collagen-binding"/>
    <property type="match status" value="1"/>
</dbReference>
<dbReference type="FunFam" id="2.70.130.10:FF:000006">
    <property type="entry name" value="Insulin-like growth factor 2 receptor"/>
    <property type="match status" value="1"/>
</dbReference>
<dbReference type="GO" id="GO:0007041">
    <property type="term" value="P:lysosomal transport"/>
    <property type="evidence" value="ECO:0007669"/>
    <property type="project" value="InterPro"/>
</dbReference>
<dbReference type="Proteomes" id="UP000829720">
    <property type="component" value="Unassembled WGS sequence"/>
</dbReference>
<dbReference type="FunFam" id="2.70.130.10:FF:000017">
    <property type="entry name" value="Insulin-like growth factor 2 receptor"/>
    <property type="match status" value="1"/>
</dbReference>
<evidence type="ECO:0000256" key="4">
    <source>
        <dbReference type="ARBA" id="ARBA00022729"/>
    </source>
</evidence>
<sequence length="2480" mass="274891">MGSPCKCIPVPCQIALLAGIITILTMTCSTTGAVDSLWYQDLCSYKWEAIDEDNKVKYTLKLCDSSPNTTCGFTSAICAQNLTSKTFQSVGDRALQTVSSSVLDFSSTQECHDSSSNVQSSISFQCGKTMGTPEFVTVSKCVYYFEWRTYVACKKDKFKPHKEVPCYAFDEDGKKHDLNPLIKLNDGYQVDDSDEESEFYINICRSISPVETQCPEGSAACLVTSKGAFNMGHPTKQLQPLSADRLSLSYEGDADNKPEFCEEHNPAVSITFICPSLRKQGSNPKLIAKTNCRYEIEWVTEYACHRDYLESHTCTLTNEQHNINIDLRHLTLGDSEMPYYTDAKSSDGKDTYLYYLNVCGEIKAGGCSDRTGFVSVCQTKEKGDIKKIAGRYRNQTLRYSDGDLTLIYPGGTSCSSGFQRMTIINFECNKTAGNDGRGSPVFTGETDCTYYFDWQTAYACVKEKEDLLCRVKSDKKHYDLSPLTRYPGSDTLQNWEAVDGNTEDRKRFYINVCHKVVRQGATASCDDEAAICAVGNDKTISLGKFLSPPRMDQDNIRLTYTEGDTCRDKHKIQTIITLICKPGDLESAPLMKSVSSDGCIYEFEWYTAAACVLSKTEGDNCKVEDPLAGFSFDLSPLTKQKGLYNVSSGEYIYLLNVCGNVTAATCPVKAGACQVDKSGHFWNLGEFNSKLSYYDGLIQLTYQNGSVYSNKQHTQRSTLISFLCDREAGAGKPEFQIEDKYTYNFKWYTSYACPERPQECVVTDSNTLQQYDLSSLARSDRNGGKNWLAMDLSNPSSLRKYYINVCRPINPVTGCDRLTSVCEMKYVPKEGGMSEVVSISNMGIATKGPIIEEEGRLLLEYTGGSACVSDGKTTSYTTRIHMVCHPGAVSGPRFIMSQNCTATFLWHTEAACHISSTEDRNKTCAVKDPNTGFEFNLLPLKNEDGYTAEGNGKTFLVNICGPVTRCSTDPDKLAAGCEMENGKPVGPVGVERSLQLSTDGMLTLTYKGDLNKPTGTRNTFIISLVCDQDESPGKLRLLREEMSSSGQVTNDVFFEFRTALACTPAPVDCQLTDSHGKEYDLSDLSREDRPWVAIDTSDQAKARTFYINVCKPLPTVMGCPGGAVGTCAKNADGKGMNLGYVQSNPQAAEDGSISIVYLNGDKCEGRRYSTRIIFQCDDSPGSPMFDRQNGCEYIFTWRTSEACPIRRVQGENCKVRDPRSGYVFDLTSLSQEDYMVEHANYKYHFGVCAALKGSFCPNKDTGSGTVSSCQVEGNTHRIAGLTTQILTYDDGLIMINYTQGQRCHEIYERSTAILFTCDHGQGRGTPQFIKETPDCTYLFEWNTQLACLPFRTISCSFNDEKGNSYDLSPLSDPRNNWVVIPQTGNQNQRYYINVCKSLVPQSGSWSCPSTSASCLKREDKYISLGEVESGPQWEKNVLVLKYTNGDKCPDGQSKRTTIIHFKCDERKVDSKPTLITAIEDCVYTFVWFTAAACPLKSSQHGDCRVTNPVTGHLFDLNVLRREGGYTVYDSFDRRKMFRLNVCGEAANVGCEKGTGVCIKDSQTALNGGNFSQTLLYRDQVVELTYEGGAVCAANPALRHKSIFSFVCKSEGMGEDGPVLVDTDKDKCIHFFSWHTSLVCERQVSCSVSNGTSTIDLSPLVHKTGYYNATDEDLDQDHSPDFFINICQPLNPIPGVACPPGTAVCMDPDDGPPIDIGRITYPPQINKAINEVYISFNSTTQCTANKTHNYTSLIVFSCQRGTDLGTPRMIRKSDCTVVFEWATPVVCPDSVTFKDCTLNDSQLQFTFDLTPLSTHVYEVSSDSGTYKVKVCGDVKESNCKDSAVCLVSGSSHTSFGNIKATVMDYRHEDEAVIVQYGGGDICPTVTAEGDMCTFPFNFLGKSYSECTTDGRTDGRVWCATTSDFDKDKQWGFCQIVKGKRRSSILFTCDPDGLGTPQLLSDTQGCATTFEWPTKVVCPPKKMECKLVHQHQTYDLRTLSSLTGPWKFSYGGDSYYMNLCQGIHGGLTACPEDATVCRRKRDGATQALGRVHTQMMGVRDGKIMVNYTKGDAVCGSSLPAKTIIQLKCGSTVGKPKFVRVEKDTCEFWLEWETQAACAIKQQEVVMENGTIQLPGTGASFSLGALYYRFYQASGDIRPNGDRYLYDIQLSGITNSSEASCLGANICQVKVNDKRQRRIGSSTSAKYFIKDGNLDVLVPSKSVCGRDQTKTVSSTILFQCSPSAGEGIPEFLLETVGCQYIFIWHTSTICELITKMDNSHQSDDGGEEHMGLSGRSQAVGAVLSVLLVVLTACLVIMLLHKRERRELVIQKVTGCCRRGNNVSYKYSKVNTEEEGGEEEMEWLMEEIEPLDLRFTRKEVQENGHITTKPVNAEALRSFPLDEQDSEDEVLTVPGVRVQMGRPSAPQRPRRALMEEESDEDLVGLLEEGERQSRPKRKERPHRKGADIHNKSFHDDSDEDLLRV</sequence>
<feature type="disulfide bond" evidence="9">
    <location>
        <begin position="1891"/>
        <end position="1917"/>
    </location>
</feature>
<evidence type="ECO:0000256" key="2">
    <source>
        <dbReference type="ARBA" id="ARBA00022448"/>
    </source>
</evidence>
<dbReference type="InterPro" id="IPR009011">
    <property type="entry name" value="Man6P_isomerase_rcpt-bd_dom_sf"/>
</dbReference>
<dbReference type="FunFam" id="2.10.10.10:FF:000001">
    <property type="entry name" value="Fibronectin 1a isoform 1"/>
    <property type="match status" value="1"/>
</dbReference>
<evidence type="ECO:0000256" key="1">
    <source>
        <dbReference type="ARBA" id="ARBA00004308"/>
    </source>
</evidence>
<protein>
    <recommendedName>
        <fullName evidence="16">Insulin-like growth factor 2 receptor</fullName>
    </recommendedName>
</protein>
<gene>
    <name evidence="14" type="ORF">AGOR_G00084010</name>
</gene>
<dbReference type="SUPFAM" id="SSF50911">
    <property type="entry name" value="Mannose 6-phosphate receptor domain"/>
    <property type="match status" value="15"/>
</dbReference>
<evidence type="ECO:0000256" key="9">
    <source>
        <dbReference type="PROSITE-ProRule" id="PRU00479"/>
    </source>
</evidence>
<dbReference type="PANTHER" id="PTHR15071">
    <property type="entry name" value="MANNOSE-6-PHOSPHATE RECEPTOR FAMILY MEMBER"/>
    <property type="match status" value="1"/>
</dbReference>
<evidence type="ECO:0000259" key="12">
    <source>
        <dbReference type="PROSITE" id="PS51092"/>
    </source>
</evidence>
<dbReference type="GO" id="GO:0005537">
    <property type="term" value="F:D-mannose binding"/>
    <property type="evidence" value="ECO:0007669"/>
    <property type="project" value="InterPro"/>
</dbReference>
<dbReference type="CDD" id="cd00062">
    <property type="entry name" value="FN2"/>
    <property type="match status" value="1"/>
</dbReference>
<dbReference type="FunFam" id="2.70.130.10:FF:000016">
    <property type="entry name" value="Insulin-like growth factor 2 receptor"/>
    <property type="match status" value="1"/>
</dbReference>
<feature type="compositionally biased region" description="Basic residues" evidence="10">
    <location>
        <begin position="2450"/>
        <end position="2459"/>
    </location>
</feature>
<feature type="disulfide bond" evidence="9">
    <location>
        <begin position="1905"/>
        <end position="1932"/>
    </location>
</feature>
<evidence type="ECO:0000256" key="6">
    <source>
        <dbReference type="ARBA" id="ARBA00022989"/>
    </source>
</evidence>
<dbReference type="PROSITE" id="PS51914">
    <property type="entry name" value="MRH"/>
    <property type="match status" value="14"/>
</dbReference>
<feature type="domain" description="MRH" evidence="13">
    <location>
        <begin position="1067"/>
        <end position="1205"/>
    </location>
</feature>
<keyword evidence="4" id="KW-0732">Signal</keyword>
<evidence type="ECO:0000313" key="14">
    <source>
        <dbReference type="EMBL" id="KAI1897509.1"/>
    </source>
</evidence>
<keyword evidence="5" id="KW-0677">Repeat</keyword>
<dbReference type="FunFam" id="2.70.130.10:FF:000009">
    <property type="entry name" value="Insulin-like growth factor 2 receptor"/>
    <property type="match status" value="1"/>
</dbReference>
<feature type="domain" description="MRH" evidence="13">
    <location>
        <begin position="1772"/>
        <end position="1978"/>
    </location>
</feature>
<evidence type="ECO:0000256" key="10">
    <source>
        <dbReference type="SAM" id="MobiDB-lite"/>
    </source>
</evidence>
<feature type="domain" description="MRH" evidence="13">
    <location>
        <begin position="1353"/>
        <end position="1495"/>
    </location>
</feature>
<evidence type="ECO:0000256" key="11">
    <source>
        <dbReference type="SAM" id="Phobius"/>
    </source>
</evidence>
<evidence type="ECO:0000256" key="7">
    <source>
        <dbReference type="ARBA" id="ARBA00023136"/>
    </source>
</evidence>
<dbReference type="GO" id="GO:0038023">
    <property type="term" value="F:signaling receptor activity"/>
    <property type="evidence" value="ECO:0007669"/>
    <property type="project" value="InterPro"/>
</dbReference>
<feature type="region of interest" description="Disordered" evidence="10">
    <location>
        <begin position="2415"/>
        <end position="2480"/>
    </location>
</feature>
<dbReference type="SUPFAM" id="SSF57440">
    <property type="entry name" value="Kringle-like"/>
    <property type="match status" value="1"/>
</dbReference>
<reference evidence="14" key="1">
    <citation type="submission" date="2021-01" db="EMBL/GenBank/DDBJ databases">
        <authorList>
            <person name="Zahm M."/>
            <person name="Roques C."/>
            <person name="Cabau C."/>
            <person name="Klopp C."/>
            <person name="Donnadieu C."/>
            <person name="Jouanno E."/>
            <person name="Lampietro C."/>
            <person name="Louis A."/>
            <person name="Herpin A."/>
            <person name="Echchiki A."/>
            <person name="Berthelot C."/>
            <person name="Parey E."/>
            <person name="Roest-Crollius H."/>
            <person name="Braasch I."/>
            <person name="Postlethwait J."/>
            <person name="Bobe J."/>
            <person name="Montfort J."/>
            <person name="Bouchez O."/>
            <person name="Begum T."/>
            <person name="Mejri S."/>
            <person name="Adams A."/>
            <person name="Chen W.-J."/>
            <person name="Guiguen Y."/>
        </authorList>
    </citation>
    <scope>NUCLEOTIDE SEQUENCE</scope>
    <source>
        <tissue evidence="14">Blood</tissue>
    </source>
</reference>
<feature type="domain" description="MRH" evidence="13">
    <location>
        <begin position="922"/>
        <end position="1064"/>
    </location>
</feature>
<feature type="domain" description="MRH" evidence="13">
    <location>
        <begin position="2125"/>
        <end position="2269"/>
    </location>
</feature>
<feature type="compositionally biased region" description="Basic and acidic residues" evidence="10">
    <location>
        <begin position="2460"/>
        <end position="2480"/>
    </location>
</feature>
<evidence type="ECO:0000256" key="5">
    <source>
        <dbReference type="ARBA" id="ARBA00022737"/>
    </source>
</evidence>
<comment type="subcellular location">
    <subcellularLocation>
        <location evidence="1">Endomembrane system</location>
    </subcellularLocation>
</comment>
<keyword evidence="3 11" id="KW-0812">Transmembrane</keyword>
<dbReference type="FunFam" id="2.70.130.10:FF:000013">
    <property type="entry name" value="Insulin-like growth factor 2 receptor"/>
    <property type="match status" value="1"/>
</dbReference>